<dbReference type="SUPFAM" id="SSF55166">
    <property type="entry name" value="Hedgehog/DD-peptidase"/>
    <property type="match status" value="1"/>
</dbReference>
<dbReference type="InterPro" id="IPR039561">
    <property type="entry name" value="Peptidase_M15C"/>
</dbReference>
<dbReference type="Gene3D" id="3.30.1380.10">
    <property type="match status" value="1"/>
</dbReference>
<dbReference type="RefSeq" id="WP_120582532.1">
    <property type="nucleotide sequence ID" value="NZ_RAWI01000005.1"/>
</dbReference>
<dbReference type="EMBL" id="RAWI01000005">
    <property type="protein sequence ID" value="RKI17117.1"/>
    <property type="molecule type" value="Genomic_DNA"/>
</dbReference>
<comment type="caution">
    <text evidence="2">The sequence shown here is derived from an EMBL/GenBank/DDBJ whole genome shotgun (WGS) entry which is preliminary data.</text>
</comment>
<evidence type="ECO:0000313" key="3">
    <source>
        <dbReference type="Proteomes" id="UP000278907"/>
    </source>
</evidence>
<dbReference type="Proteomes" id="UP000278907">
    <property type="component" value="Unassembled WGS sequence"/>
</dbReference>
<protein>
    <submittedName>
        <fullName evidence="2">M15 family peptidase</fullName>
    </submittedName>
</protein>
<organism evidence="2 3">
    <name type="scientific">Corallococcus praedator</name>
    <dbReference type="NCBI Taxonomy" id="2316724"/>
    <lineage>
        <taxon>Bacteria</taxon>
        <taxon>Pseudomonadati</taxon>
        <taxon>Myxococcota</taxon>
        <taxon>Myxococcia</taxon>
        <taxon>Myxococcales</taxon>
        <taxon>Cystobacterineae</taxon>
        <taxon>Myxococcaceae</taxon>
        <taxon>Corallococcus</taxon>
    </lineage>
</organism>
<evidence type="ECO:0000259" key="1">
    <source>
        <dbReference type="Pfam" id="PF13539"/>
    </source>
</evidence>
<reference evidence="2 3" key="1">
    <citation type="submission" date="2018-09" db="EMBL/GenBank/DDBJ databases">
        <authorList>
            <person name="Livingstone P.G."/>
            <person name="Whitworth D.E."/>
        </authorList>
    </citation>
    <scope>NUCLEOTIDE SEQUENCE [LARGE SCALE GENOMIC DNA]</scope>
    <source>
        <strain evidence="2 3">CA031B</strain>
    </source>
</reference>
<dbReference type="InterPro" id="IPR009045">
    <property type="entry name" value="Zn_M74/Hedgehog-like"/>
</dbReference>
<keyword evidence="3" id="KW-1185">Reference proteome</keyword>
<feature type="domain" description="Peptidase M15C" evidence="1">
    <location>
        <begin position="68"/>
        <end position="127"/>
    </location>
</feature>
<name>A0ABX9QR90_9BACT</name>
<gene>
    <name evidence="2" type="ORF">D7Y13_01420</name>
</gene>
<evidence type="ECO:0000313" key="2">
    <source>
        <dbReference type="EMBL" id="RKI17117.1"/>
    </source>
</evidence>
<dbReference type="CDD" id="cd14845">
    <property type="entry name" value="L-Ala-D-Glu_peptidase_like"/>
    <property type="match status" value="1"/>
</dbReference>
<accession>A0ABX9QR90</accession>
<sequence>MIPNSDLFSRIDLKPLYPPFQAVMGEVIARCRTRGADYVATRGFATFAEQGSLHARYLRGEGGRAAPEGLSAHNYGLANDFCRDADVTRPGLQPRWDGPAYAILGEETRRAGLAWGGSFGDAPHCQWPGLVSGSQLEPVRGLYLSEPASTTDAQRLAAVWRFLDTVRSMPEWRAMHPALAASLARLGF</sequence>
<dbReference type="Pfam" id="PF13539">
    <property type="entry name" value="Peptidase_M15_4"/>
    <property type="match status" value="1"/>
</dbReference>
<proteinExistence type="predicted"/>